<evidence type="ECO:0000313" key="2">
    <source>
        <dbReference type="Proteomes" id="UP000432350"/>
    </source>
</evidence>
<reference evidence="1 2" key="1">
    <citation type="submission" date="2019-10" db="EMBL/GenBank/DDBJ databases">
        <authorList>
            <person name="Karimi E."/>
        </authorList>
    </citation>
    <scope>NUCLEOTIDE SEQUENCE [LARGE SCALE GENOMIC DNA]</scope>
    <source>
        <strain evidence="1">Sphingobacterium sp. 8BC</strain>
    </source>
</reference>
<dbReference type="RefSeq" id="WP_159332873.1">
    <property type="nucleotide sequence ID" value="NZ_LR733857.1"/>
</dbReference>
<name>A0A654D1A8_SPHMU</name>
<dbReference type="Proteomes" id="UP000432350">
    <property type="component" value="Unassembled WGS sequence"/>
</dbReference>
<dbReference type="EMBL" id="CABWMV010000024">
    <property type="protein sequence ID" value="VXC99614.1"/>
    <property type="molecule type" value="Genomic_DNA"/>
</dbReference>
<accession>A0A654D1A8</accession>
<proteinExistence type="predicted"/>
<sequence length="172" mass="19359">MSTQSKHHFRKVYKSDHLGVPDLEDLLEEGKNLIFNIKEVKQEYNVSVAGKKGNYNIAYFHEGIKPLVLNATNAKVLKSFSGGSAFVEDWKDIPVELYIDASVKMKNEVVGGVRIKQTKPVINKEKPAFTKDNFQKAANAKATIETIKKSYTIDIDTEFAYLEFIKNVGATE</sequence>
<gene>
    <name evidence="1" type="ORF">SPHINGO8BC_51480</name>
</gene>
<protein>
    <submittedName>
        <fullName evidence="1">Uncharacterized protein</fullName>
    </submittedName>
</protein>
<dbReference type="AlphaFoldDB" id="A0A654D1A8"/>
<organism evidence="1 2">
    <name type="scientific">Sphingobacterium multivorum</name>
    <dbReference type="NCBI Taxonomy" id="28454"/>
    <lineage>
        <taxon>Bacteria</taxon>
        <taxon>Pseudomonadati</taxon>
        <taxon>Bacteroidota</taxon>
        <taxon>Sphingobacteriia</taxon>
        <taxon>Sphingobacteriales</taxon>
        <taxon>Sphingobacteriaceae</taxon>
        <taxon>Sphingobacterium</taxon>
    </lineage>
</organism>
<evidence type="ECO:0000313" key="1">
    <source>
        <dbReference type="EMBL" id="VXC99614.1"/>
    </source>
</evidence>